<dbReference type="Proteomes" id="UP000010388">
    <property type="component" value="Chromosome"/>
</dbReference>
<evidence type="ECO:0000313" key="1">
    <source>
        <dbReference type="EMBL" id="AFY27926.1"/>
    </source>
</evidence>
<dbReference type="KEGG" id="cgc:Cyagr_0738"/>
<reference evidence="2" key="1">
    <citation type="journal article" date="2013" name="Proc. Natl. Acad. Sci. U.S.A.">
        <title>Improving the coverage of the cyanobacterial phylum using diversity-driven genome sequencing.</title>
        <authorList>
            <person name="Shih P.M."/>
            <person name="Wu D."/>
            <person name="Latifi A."/>
            <person name="Axen S.D."/>
            <person name="Fewer D.P."/>
            <person name="Talla E."/>
            <person name="Calteau A."/>
            <person name="Cai F."/>
            <person name="Tandeau de Marsac N."/>
            <person name="Rippka R."/>
            <person name="Herdman M."/>
            <person name="Sivonen K."/>
            <person name="Coursin T."/>
            <person name="Laurent T."/>
            <person name="Goodwin L."/>
            <person name="Nolan M."/>
            <person name="Davenport K.W."/>
            <person name="Han C.S."/>
            <person name="Rubin E.M."/>
            <person name="Eisen J.A."/>
            <person name="Woyke T."/>
            <person name="Gugger M."/>
            <person name="Kerfeld C.A."/>
        </authorList>
    </citation>
    <scope>NUCLEOTIDE SEQUENCE [LARGE SCALE GENOMIC DNA]</scope>
    <source>
        <strain evidence="2">ATCC 27147 / PCC 6307</strain>
    </source>
</reference>
<dbReference type="EMBL" id="CP003495">
    <property type="protein sequence ID" value="AFY27926.1"/>
    <property type="molecule type" value="Genomic_DNA"/>
</dbReference>
<sequence>MGWPLDAVDPYRRWMVGASMTAVVPETTVKPDAVPRLLDRSGTEGSR</sequence>
<protein>
    <submittedName>
        <fullName evidence="1">Uncharacterized protein</fullName>
    </submittedName>
</protein>
<accession>K9P5F0</accession>
<name>K9P5F0_CYAGP</name>
<gene>
    <name evidence="1" type="ordered locus">Cyagr_0738</name>
</gene>
<dbReference type="HOGENOM" id="CLU_3167079_0_0_3"/>
<organism evidence="1 2">
    <name type="scientific">Cyanobium gracile (strain ATCC 27147 / PCC 6307)</name>
    <dbReference type="NCBI Taxonomy" id="292564"/>
    <lineage>
        <taxon>Bacteria</taxon>
        <taxon>Bacillati</taxon>
        <taxon>Cyanobacteriota</taxon>
        <taxon>Cyanophyceae</taxon>
        <taxon>Synechococcales</taxon>
        <taxon>Prochlorococcaceae</taxon>
        <taxon>Cyanobium</taxon>
    </lineage>
</organism>
<dbReference type="AlphaFoldDB" id="K9P5F0"/>
<evidence type="ECO:0000313" key="2">
    <source>
        <dbReference type="Proteomes" id="UP000010388"/>
    </source>
</evidence>
<proteinExistence type="predicted"/>